<organism evidence="2 3">
    <name type="scientific">Haloechinothrix salitolerans</name>
    <dbReference type="NCBI Taxonomy" id="926830"/>
    <lineage>
        <taxon>Bacteria</taxon>
        <taxon>Bacillati</taxon>
        <taxon>Actinomycetota</taxon>
        <taxon>Actinomycetes</taxon>
        <taxon>Pseudonocardiales</taxon>
        <taxon>Pseudonocardiaceae</taxon>
        <taxon>Haloechinothrix</taxon>
    </lineage>
</organism>
<reference evidence="3" key="1">
    <citation type="journal article" date="2019" name="Int. J. Syst. Evol. Microbiol.">
        <title>The Global Catalogue of Microorganisms (GCM) 10K type strain sequencing project: providing services to taxonomists for standard genome sequencing and annotation.</title>
        <authorList>
            <consortium name="The Broad Institute Genomics Platform"/>
            <consortium name="The Broad Institute Genome Sequencing Center for Infectious Disease"/>
            <person name="Wu L."/>
            <person name="Ma J."/>
        </authorList>
    </citation>
    <scope>NUCLEOTIDE SEQUENCE [LARGE SCALE GENOMIC DNA]</scope>
    <source>
        <strain evidence="3">KCTC 32255</strain>
    </source>
</reference>
<accession>A0ABW2C254</accession>
<keyword evidence="3" id="KW-1185">Reference proteome</keyword>
<evidence type="ECO:0000313" key="3">
    <source>
        <dbReference type="Proteomes" id="UP001596337"/>
    </source>
</evidence>
<dbReference type="Pfam" id="PF14417">
    <property type="entry name" value="MEDS"/>
    <property type="match status" value="1"/>
</dbReference>
<dbReference type="EMBL" id="JBHSXX010000001">
    <property type="protein sequence ID" value="MFC6868944.1"/>
    <property type="molecule type" value="Genomic_DNA"/>
</dbReference>
<protein>
    <submittedName>
        <fullName evidence="2">MEDS domain-containing protein</fullName>
    </submittedName>
</protein>
<name>A0ABW2C254_9PSEU</name>
<evidence type="ECO:0000259" key="1">
    <source>
        <dbReference type="Pfam" id="PF14417"/>
    </source>
</evidence>
<evidence type="ECO:0000313" key="2">
    <source>
        <dbReference type="EMBL" id="MFC6868944.1"/>
    </source>
</evidence>
<proteinExistence type="predicted"/>
<gene>
    <name evidence="2" type="ORF">ACFQGD_17515</name>
</gene>
<comment type="caution">
    <text evidence="2">The sequence shown here is derived from an EMBL/GenBank/DDBJ whole genome shotgun (WGS) entry which is preliminary data.</text>
</comment>
<dbReference type="InterPro" id="IPR025847">
    <property type="entry name" value="MEDS_domain"/>
</dbReference>
<feature type="domain" description="MEDS" evidence="1">
    <location>
        <begin position="18"/>
        <end position="176"/>
    </location>
</feature>
<dbReference type="RefSeq" id="WP_345403126.1">
    <property type="nucleotide sequence ID" value="NZ_BAABLA010000113.1"/>
</dbReference>
<dbReference type="Proteomes" id="UP001596337">
    <property type="component" value="Unassembled WGS sequence"/>
</dbReference>
<sequence length="205" mass="22815">MQDTVVLGLPGVDLHPGDHVCAFYRGRDERDKILLSFLREGVKAGDKTICVVEPVGPTEVIAALGDAAGAAMRHGVLDVLTPEQTYLRGGQFVMADMLEYWQTAVERTLADPRFDFVRVIGEMPSALTDKPDMDEFLCYESELNRFVSQHPQVIVCLYDLDRFGGALLIDILRTHPVVLLGGAVLDNPYYLKPDEFLAARRLTYS</sequence>